<dbReference type="Pfam" id="PF00168">
    <property type="entry name" value="C2"/>
    <property type="match status" value="5"/>
</dbReference>
<feature type="transmembrane region" description="Helical" evidence="6">
    <location>
        <begin position="1122"/>
        <end position="1144"/>
    </location>
</feature>
<evidence type="ECO:0000256" key="5">
    <source>
        <dbReference type="ARBA" id="ARBA00023136"/>
    </source>
</evidence>
<organism evidence="8 9">
    <name type="scientific">Rotaria sordida</name>
    <dbReference type="NCBI Taxonomy" id="392033"/>
    <lineage>
        <taxon>Eukaryota</taxon>
        <taxon>Metazoa</taxon>
        <taxon>Spiralia</taxon>
        <taxon>Gnathifera</taxon>
        <taxon>Rotifera</taxon>
        <taxon>Eurotatoria</taxon>
        <taxon>Bdelloidea</taxon>
        <taxon>Philodinida</taxon>
        <taxon>Philodinidae</taxon>
        <taxon>Rotaria</taxon>
    </lineage>
</organism>
<reference evidence="8" key="1">
    <citation type="submission" date="2021-02" db="EMBL/GenBank/DDBJ databases">
        <authorList>
            <person name="Nowell W R."/>
        </authorList>
    </citation>
    <scope>NUCLEOTIDE SEQUENCE</scope>
</reference>
<dbReference type="CDD" id="cd04037">
    <property type="entry name" value="C2E_Ferlin"/>
    <property type="match status" value="2"/>
</dbReference>
<feature type="domain" description="C2" evidence="7">
    <location>
        <begin position="28"/>
        <end position="147"/>
    </location>
</feature>
<evidence type="ECO:0000313" key="8">
    <source>
        <dbReference type="EMBL" id="CAF1456871.1"/>
    </source>
</evidence>
<feature type="domain" description="C2" evidence="7">
    <location>
        <begin position="611"/>
        <end position="730"/>
    </location>
</feature>
<dbReference type="InterPro" id="IPR000008">
    <property type="entry name" value="C2_dom"/>
</dbReference>
<dbReference type="Proteomes" id="UP000663864">
    <property type="component" value="Unassembled WGS sequence"/>
</dbReference>
<dbReference type="InterPro" id="IPR037721">
    <property type="entry name" value="Ferlin"/>
</dbReference>
<feature type="domain" description="C2" evidence="7">
    <location>
        <begin position="284"/>
        <end position="437"/>
    </location>
</feature>
<dbReference type="SMART" id="SM00239">
    <property type="entry name" value="C2"/>
    <property type="match status" value="4"/>
</dbReference>
<dbReference type="GO" id="GO:0007009">
    <property type="term" value="P:plasma membrane organization"/>
    <property type="evidence" value="ECO:0007669"/>
    <property type="project" value="TreeGrafter"/>
</dbReference>
<keyword evidence="5 6" id="KW-0472">Membrane</keyword>
<evidence type="ECO:0000256" key="2">
    <source>
        <dbReference type="ARBA" id="ARBA00022692"/>
    </source>
</evidence>
<sequence length="1160" mass="133208">MSRMSINRALSNSEKKALLRSITGSNMSLDHLMLQLDFNKNPITLRCRLYIIKALLYRGWDQAGKADPFIKIALNNDTVIDDADEKLRNTLEPVFGKSYEFDVQLPFQSLIRIQIWDWDMTSPNDMIGETKIDVENRWFSCHRATCGLPKRYDSAGYNTWRDTKKPAVILVKLCRTTNINAPVYTLNFCSVTVGNESFECDPACVEFIRNAKSSVDTLHRKAHHELPEEYIRQNTALAALHGWGRKINMKHALVAEHIECRSLFNPEFPGIEQGKLEMWLDFFPMSRPPSSAMIDITPPKPTSYQLRITIWNTSEVELNDENFLTSERTSDIYVKAWIIGERIDGQQTDIHYRSLTGEGNFNWRFVFDFDYLDIEEKIVFEAKDSVFQVGNTTKKIPPRIIIRVYDADLFSADDFLGECNLNLTHVPLGAKTLKKCTANILLDPKYKGTDLFVNKRLAGWWPMIAPLKVGEIRDKTLLGGKLEAEFSLITAEEAEKNPVGKAREAPQPLEEPNRPKTSFLWFTSPWRTLRFVIWRNFKWTIILGVLIFIGVIFLLLVVWSIPGEIIRQGKFRVQETPEDETDNMYPTSTNRAISNSEKKALLKSKTDSNMPIDHLMLQLGYSKNLITLKCRLYIIKALLYRGWDQAGKADPFIKIVLNEDTVIDDIDGKLLNTLEPVFGKSYEFDVQLPFQSLIRIQIWDWDMTSPNDMIAETKIDIENRRFSCHRATCGLPKRYDSAGYNTWRDTKKPSVILTELCRATNINEPDYTLDFCSVKVGNESFQCDPDCVEFLRSARSSVVTGHRKVHHELPEEYIRQNTALAALHGWGRKINTKHALVAEHIESRSLFNPKFPEIEQGKLEMWLDFFPMSRPPSSAMIDITPPKPTAYQLRVTIWNTSEVELNDSNLFTGERTSDIYVKAWVVGERIDAQQTDIHYRSLTGEGNFNWRFVFDFDYLDIEEKIVFEAKDSLFQVGNTTKKIPPRIIIRVYDADLFSADDFLGECMLNLIHVPLGAKTLKKCTAGILLDPKHKGTDLFLNKRLAGWWPMIAPLKLGEIRDKALVGGKLEAEFSLVTAEEAEKNPVGKAREAPQPLAEPNRPKTSFLWFTAPWKTLRFVLWRNFKWTIITGIFIFIGVIFVLLAVWSIPGELIRQLGTKIFNNK</sequence>
<feature type="transmembrane region" description="Helical" evidence="6">
    <location>
        <begin position="539"/>
        <end position="562"/>
    </location>
</feature>
<dbReference type="PANTHER" id="PTHR12546">
    <property type="entry name" value="FER-1-LIKE"/>
    <property type="match status" value="1"/>
</dbReference>
<dbReference type="PROSITE" id="PS50004">
    <property type="entry name" value="C2"/>
    <property type="match status" value="4"/>
</dbReference>
<evidence type="ECO:0000259" key="7">
    <source>
        <dbReference type="PROSITE" id="PS50004"/>
    </source>
</evidence>
<dbReference type="PANTHER" id="PTHR12546:SF60">
    <property type="entry name" value="MISFIRE, ISOFORM F"/>
    <property type="match status" value="1"/>
</dbReference>
<dbReference type="SUPFAM" id="SSF49562">
    <property type="entry name" value="C2 domain (Calcium/lipid-binding domain, CaLB)"/>
    <property type="match status" value="4"/>
</dbReference>
<feature type="domain" description="C2" evidence="7">
    <location>
        <begin position="867"/>
        <end position="1020"/>
    </location>
</feature>
<comment type="caution">
    <text evidence="8">The sequence shown here is derived from an EMBL/GenBank/DDBJ whole genome shotgun (WGS) entry which is preliminary data.</text>
</comment>
<keyword evidence="2 6" id="KW-0812">Transmembrane</keyword>
<dbReference type="GO" id="GO:0016020">
    <property type="term" value="C:membrane"/>
    <property type="evidence" value="ECO:0007669"/>
    <property type="project" value="UniProtKB-SubCell"/>
</dbReference>
<protein>
    <recommendedName>
        <fullName evidence="7">C2 domain-containing protein</fullName>
    </recommendedName>
</protein>
<dbReference type="InterPro" id="IPR035892">
    <property type="entry name" value="C2_domain_sf"/>
</dbReference>
<dbReference type="InterPro" id="IPR055072">
    <property type="entry name" value="Ferlin_DSRM"/>
</dbReference>
<dbReference type="EMBL" id="CAJNOT010005149">
    <property type="protein sequence ID" value="CAF1456871.1"/>
    <property type="molecule type" value="Genomic_DNA"/>
</dbReference>
<dbReference type="Gene3D" id="2.60.40.150">
    <property type="entry name" value="C2 domain"/>
    <property type="match status" value="4"/>
</dbReference>
<accession>A0A815Q300</accession>
<comment type="subcellular location">
    <subcellularLocation>
        <location evidence="1">Membrane</location>
        <topology evidence="1">Single-pass membrane protein</topology>
    </subcellularLocation>
</comment>
<evidence type="ECO:0000256" key="6">
    <source>
        <dbReference type="SAM" id="Phobius"/>
    </source>
</evidence>
<dbReference type="Pfam" id="PF22901">
    <property type="entry name" value="dsrm_Ferlin"/>
    <property type="match status" value="2"/>
</dbReference>
<evidence type="ECO:0000256" key="1">
    <source>
        <dbReference type="ARBA" id="ARBA00004167"/>
    </source>
</evidence>
<dbReference type="CDD" id="cd08374">
    <property type="entry name" value="C2F_Ferlin"/>
    <property type="match status" value="2"/>
</dbReference>
<evidence type="ECO:0000313" key="9">
    <source>
        <dbReference type="Proteomes" id="UP000663864"/>
    </source>
</evidence>
<evidence type="ECO:0000256" key="4">
    <source>
        <dbReference type="ARBA" id="ARBA00022989"/>
    </source>
</evidence>
<dbReference type="InterPro" id="IPR037724">
    <property type="entry name" value="C2E_Ferlin"/>
</dbReference>
<dbReference type="InterPro" id="IPR037725">
    <property type="entry name" value="C2F_Ferlin"/>
</dbReference>
<name>A0A815Q300_9BILA</name>
<proteinExistence type="predicted"/>
<dbReference type="Pfam" id="PF16165">
    <property type="entry name" value="Ferlin_C"/>
    <property type="match status" value="2"/>
</dbReference>
<dbReference type="AlphaFoldDB" id="A0A815Q300"/>
<gene>
    <name evidence="8" type="ORF">ZHD862_LOCUS35512</name>
</gene>
<evidence type="ECO:0000256" key="3">
    <source>
        <dbReference type="ARBA" id="ARBA00022737"/>
    </source>
</evidence>
<dbReference type="InterPro" id="IPR032362">
    <property type="entry name" value="Ferlin_C"/>
</dbReference>
<keyword evidence="4 6" id="KW-1133">Transmembrane helix</keyword>
<keyword evidence="3" id="KW-0677">Repeat</keyword>